<evidence type="ECO:0000313" key="1">
    <source>
        <dbReference type="EMBL" id="QHR91652.1"/>
    </source>
</evidence>
<protein>
    <submittedName>
        <fullName evidence="1">Uncharacterized protein</fullName>
    </submittedName>
</protein>
<proteinExistence type="predicted"/>
<gene>
    <name evidence="1" type="primary">orf05720</name>
    <name evidence="1" type="ORF">Q903MT_gene5688</name>
</gene>
<sequence length="92" mass="10530">MLLELLDKLDKLLHPDHAHENLDMDLAMRLVLLGNKLLWLDMDHELERGNLLVLMPMLLGINIDMKGMLCLDGMCKNSEHARLCKVLLLLMG</sequence>
<dbReference type="AlphaFoldDB" id="A0A6B9XWE2"/>
<organism evidence="1">
    <name type="scientific">Picea sitchensis</name>
    <name type="common">Sitka spruce</name>
    <name type="synonym">Pinus sitchensis</name>
    <dbReference type="NCBI Taxonomy" id="3332"/>
    <lineage>
        <taxon>Eukaryota</taxon>
        <taxon>Viridiplantae</taxon>
        <taxon>Streptophyta</taxon>
        <taxon>Embryophyta</taxon>
        <taxon>Tracheophyta</taxon>
        <taxon>Spermatophyta</taxon>
        <taxon>Pinopsida</taxon>
        <taxon>Pinidae</taxon>
        <taxon>Conifers I</taxon>
        <taxon>Pinales</taxon>
        <taxon>Pinaceae</taxon>
        <taxon>Picea</taxon>
    </lineage>
</organism>
<reference evidence="1" key="1">
    <citation type="submission" date="2019-03" db="EMBL/GenBank/DDBJ databases">
        <title>Largest Complete Mitochondrial Genome of a Gymnosperm, Sitka Spruce (Picea sitchensis), Indicates Complex Physical Structure.</title>
        <authorList>
            <person name="Jackman S.D."/>
            <person name="Coombe L."/>
            <person name="Warren R."/>
            <person name="Kirk H."/>
            <person name="Trinh E."/>
            <person name="McLeod T."/>
            <person name="Pleasance S."/>
            <person name="Pandoh P."/>
            <person name="Zhao Y."/>
            <person name="Coope R."/>
            <person name="Bousquet J."/>
            <person name="Bohlmann J.C."/>
            <person name="Jones S.J.M."/>
            <person name="Birol I."/>
        </authorList>
    </citation>
    <scope>NUCLEOTIDE SEQUENCE</scope>
    <source>
        <strain evidence="1">Q903</strain>
    </source>
</reference>
<keyword evidence="1" id="KW-0496">Mitochondrion</keyword>
<dbReference type="EMBL" id="MK697702">
    <property type="protein sequence ID" value="QHR91652.1"/>
    <property type="molecule type" value="Genomic_DNA"/>
</dbReference>
<geneLocation type="mitochondrion" evidence="1"/>
<accession>A0A6B9XWE2</accession>
<name>A0A6B9XWE2_PICSI</name>